<gene>
    <name evidence="1" type="ORF">RRF57_009958</name>
</gene>
<dbReference type="EMBL" id="JAWHQM010000039">
    <property type="protein sequence ID" value="KAK5634244.1"/>
    <property type="molecule type" value="Genomic_DNA"/>
</dbReference>
<proteinExistence type="predicted"/>
<accession>A0AAN7V075</accession>
<keyword evidence="2" id="KW-1185">Reference proteome</keyword>
<sequence length="59" mass="6339">MTNYCPYSEEDLKLENGNLSKREGALQPNYMDVFPPHSGGKAAAIPRNGGSAAIVHSPH</sequence>
<reference evidence="1 2" key="1">
    <citation type="submission" date="2023-10" db="EMBL/GenBank/DDBJ databases">
        <title>Draft genome sequence of Xylaria bambusicola isolate GMP-LS, the root and basal stem rot pathogen of sugarcane in Indonesia.</title>
        <authorList>
            <person name="Selvaraj P."/>
            <person name="Muralishankar V."/>
            <person name="Muruganantham S."/>
            <person name="Sp S."/>
            <person name="Haryani S."/>
            <person name="Lau K.J.X."/>
            <person name="Naqvi N.I."/>
        </authorList>
    </citation>
    <scope>NUCLEOTIDE SEQUENCE [LARGE SCALE GENOMIC DNA]</scope>
    <source>
        <strain evidence="1">GMP-LS</strain>
    </source>
</reference>
<organism evidence="1 2">
    <name type="scientific">Xylaria bambusicola</name>
    <dbReference type="NCBI Taxonomy" id="326684"/>
    <lineage>
        <taxon>Eukaryota</taxon>
        <taxon>Fungi</taxon>
        <taxon>Dikarya</taxon>
        <taxon>Ascomycota</taxon>
        <taxon>Pezizomycotina</taxon>
        <taxon>Sordariomycetes</taxon>
        <taxon>Xylariomycetidae</taxon>
        <taxon>Xylariales</taxon>
        <taxon>Xylariaceae</taxon>
        <taxon>Xylaria</taxon>
    </lineage>
</organism>
<name>A0AAN7V075_9PEZI</name>
<dbReference type="AlphaFoldDB" id="A0AAN7V075"/>
<evidence type="ECO:0000313" key="1">
    <source>
        <dbReference type="EMBL" id="KAK5634244.1"/>
    </source>
</evidence>
<dbReference type="Proteomes" id="UP001305414">
    <property type="component" value="Unassembled WGS sequence"/>
</dbReference>
<comment type="caution">
    <text evidence="1">The sequence shown here is derived from an EMBL/GenBank/DDBJ whole genome shotgun (WGS) entry which is preliminary data.</text>
</comment>
<protein>
    <submittedName>
        <fullName evidence="1">Uncharacterized protein</fullName>
    </submittedName>
</protein>
<evidence type="ECO:0000313" key="2">
    <source>
        <dbReference type="Proteomes" id="UP001305414"/>
    </source>
</evidence>